<proteinExistence type="predicted"/>
<evidence type="ECO:0000259" key="1">
    <source>
        <dbReference type="Pfam" id="PF13456"/>
    </source>
</evidence>
<dbReference type="InterPro" id="IPR002156">
    <property type="entry name" value="RNaseH_domain"/>
</dbReference>
<feature type="domain" description="RNase H type-1" evidence="1">
    <location>
        <begin position="250"/>
        <end position="301"/>
    </location>
</feature>
<gene>
    <name evidence="2" type="ORF">LWI29_004739</name>
</gene>
<dbReference type="GO" id="GO:0004523">
    <property type="term" value="F:RNA-DNA hybrid ribonuclease activity"/>
    <property type="evidence" value="ECO:0007669"/>
    <property type="project" value="InterPro"/>
</dbReference>
<organism evidence="2 3">
    <name type="scientific">Acer saccharum</name>
    <name type="common">Sugar maple</name>
    <dbReference type="NCBI Taxonomy" id="4024"/>
    <lineage>
        <taxon>Eukaryota</taxon>
        <taxon>Viridiplantae</taxon>
        <taxon>Streptophyta</taxon>
        <taxon>Embryophyta</taxon>
        <taxon>Tracheophyta</taxon>
        <taxon>Spermatophyta</taxon>
        <taxon>Magnoliopsida</taxon>
        <taxon>eudicotyledons</taxon>
        <taxon>Gunneridae</taxon>
        <taxon>Pentapetalae</taxon>
        <taxon>rosids</taxon>
        <taxon>malvids</taxon>
        <taxon>Sapindales</taxon>
        <taxon>Sapindaceae</taxon>
        <taxon>Hippocastanoideae</taxon>
        <taxon>Acereae</taxon>
        <taxon>Acer</taxon>
    </lineage>
</organism>
<name>A0AA39SUD2_ACESA</name>
<dbReference type="PANTHER" id="PTHR47074">
    <property type="entry name" value="BNAC02G40300D PROTEIN"/>
    <property type="match status" value="1"/>
</dbReference>
<dbReference type="InterPro" id="IPR052929">
    <property type="entry name" value="RNase_H-like_EbsB-rel"/>
</dbReference>
<dbReference type="PANTHER" id="PTHR47074:SF11">
    <property type="entry name" value="REVERSE TRANSCRIPTASE-LIKE PROTEIN"/>
    <property type="match status" value="1"/>
</dbReference>
<protein>
    <recommendedName>
        <fullName evidence="1">RNase H type-1 domain-containing protein</fullName>
    </recommendedName>
</protein>
<sequence length="320" mass="36076">MLMEFHCPTGILPKTDERFDVELIFQVQGKILEFIAVGKLRGTSQGNRQRTSSHCLTSKCTWLSGSFCSIHVYGGMHSPWKEENLKIQYNVFGFYVQFLPFNHWLPTLVSLAKRGVSKDGFCPRCHHRFETMVHALWGCRAVATIRGNFSQLKALNLSDNLHFHEFMLCCLRSLSSPQMELICVVFWRIWFCRNRLVHDLDHADSGDVVLWASNFLDEWKLALHMGPPNLSSNAELAKWKPPGRGVWKINSDAATCHSLRKIGLGIVIRDSSGSVKAAGSFKEQAMFSALAAEAMAVWRGILLQGSCLSTWSLTLSKLLS</sequence>
<comment type="caution">
    <text evidence="2">The sequence shown here is derived from an EMBL/GenBank/DDBJ whole genome shotgun (WGS) entry which is preliminary data.</text>
</comment>
<accession>A0AA39SUD2</accession>
<evidence type="ECO:0000313" key="2">
    <source>
        <dbReference type="EMBL" id="KAK0599376.1"/>
    </source>
</evidence>
<dbReference type="Pfam" id="PF13456">
    <property type="entry name" value="RVT_3"/>
    <property type="match status" value="1"/>
</dbReference>
<evidence type="ECO:0000313" key="3">
    <source>
        <dbReference type="Proteomes" id="UP001168877"/>
    </source>
</evidence>
<dbReference type="Proteomes" id="UP001168877">
    <property type="component" value="Unassembled WGS sequence"/>
</dbReference>
<dbReference type="AlphaFoldDB" id="A0AA39SUD2"/>
<reference evidence="2" key="1">
    <citation type="journal article" date="2022" name="Plant J.">
        <title>Strategies of tolerance reflected in two North American maple genomes.</title>
        <authorList>
            <person name="McEvoy S.L."/>
            <person name="Sezen U.U."/>
            <person name="Trouern-Trend A."/>
            <person name="McMahon S.M."/>
            <person name="Schaberg P.G."/>
            <person name="Yang J."/>
            <person name="Wegrzyn J.L."/>
            <person name="Swenson N.G."/>
        </authorList>
    </citation>
    <scope>NUCLEOTIDE SEQUENCE</scope>
    <source>
        <strain evidence="2">NS2018</strain>
    </source>
</reference>
<keyword evidence="3" id="KW-1185">Reference proteome</keyword>
<reference evidence="2" key="2">
    <citation type="submission" date="2023-06" db="EMBL/GenBank/DDBJ databases">
        <authorList>
            <person name="Swenson N.G."/>
            <person name="Wegrzyn J.L."/>
            <person name="Mcevoy S.L."/>
        </authorList>
    </citation>
    <scope>NUCLEOTIDE SEQUENCE</scope>
    <source>
        <strain evidence="2">NS2018</strain>
        <tissue evidence="2">Leaf</tissue>
    </source>
</reference>
<dbReference type="GO" id="GO:0003676">
    <property type="term" value="F:nucleic acid binding"/>
    <property type="evidence" value="ECO:0007669"/>
    <property type="project" value="InterPro"/>
</dbReference>
<dbReference type="EMBL" id="JAUESC010000003">
    <property type="protein sequence ID" value="KAK0599376.1"/>
    <property type="molecule type" value="Genomic_DNA"/>
</dbReference>